<gene>
    <name evidence="2" type="ORF">PVBG_05852</name>
</gene>
<protein>
    <recommendedName>
        <fullName evidence="4">Variable surface protein Vir4</fullName>
    </recommendedName>
</protein>
<evidence type="ECO:0000313" key="2">
    <source>
        <dbReference type="EMBL" id="KMZ88760.1"/>
    </source>
</evidence>
<feature type="compositionally biased region" description="Polar residues" evidence="1">
    <location>
        <begin position="298"/>
        <end position="313"/>
    </location>
</feature>
<evidence type="ECO:0008006" key="4">
    <source>
        <dbReference type="Google" id="ProtNLM"/>
    </source>
</evidence>
<name>A0A0J9T032_PLAV1</name>
<evidence type="ECO:0000256" key="1">
    <source>
        <dbReference type="SAM" id="MobiDB-lite"/>
    </source>
</evidence>
<reference evidence="2 3" key="1">
    <citation type="submission" date="2011-08" db="EMBL/GenBank/DDBJ databases">
        <title>The Genome Sequence of Plasmodium vivax Brazil I.</title>
        <authorList>
            <consortium name="The Broad Institute Genome Sequencing Platform"/>
            <consortium name="The Broad Institute Genome Sequencing Center for Infectious Disease"/>
            <person name="Neafsey D."/>
            <person name="Carlton J."/>
            <person name="Barnwell J."/>
            <person name="Collins W."/>
            <person name="Escalante A."/>
            <person name="Mullikin J."/>
            <person name="Saul A."/>
            <person name="Guigo R."/>
            <person name="Camara F."/>
            <person name="Young S.K."/>
            <person name="Zeng Q."/>
            <person name="Gargeya S."/>
            <person name="Fitzgerald M."/>
            <person name="Haas B."/>
            <person name="Abouelleil A."/>
            <person name="Alvarado L."/>
            <person name="Arachchi H.M."/>
            <person name="Berlin A."/>
            <person name="Brown A."/>
            <person name="Chapman S.B."/>
            <person name="Chen Z."/>
            <person name="Dunbar C."/>
            <person name="Freedman E."/>
            <person name="Gearin G."/>
            <person name="Gellesch M."/>
            <person name="Goldberg J."/>
            <person name="Griggs A."/>
            <person name="Gujja S."/>
            <person name="Heiman D."/>
            <person name="Howarth C."/>
            <person name="Larson L."/>
            <person name="Lui A."/>
            <person name="MacDonald P.J.P."/>
            <person name="Montmayeur A."/>
            <person name="Murphy C."/>
            <person name="Neiman D."/>
            <person name="Pearson M."/>
            <person name="Priest M."/>
            <person name="Roberts A."/>
            <person name="Saif S."/>
            <person name="Shea T."/>
            <person name="Shenoy N."/>
            <person name="Sisk P."/>
            <person name="Stolte C."/>
            <person name="Sykes S."/>
            <person name="Wortman J."/>
            <person name="Nusbaum C."/>
            <person name="Birren B."/>
        </authorList>
    </citation>
    <scope>NUCLEOTIDE SEQUENCE [LARGE SCALE GENOMIC DNA]</scope>
    <source>
        <strain evidence="2 3">Brazil I</strain>
    </source>
</reference>
<dbReference type="EMBL" id="KQ234754">
    <property type="protein sequence ID" value="KMZ88760.1"/>
    <property type="molecule type" value="Genomic_DNA"/>
</dbReference>
<dbReference type="Pfam" id="PF05795">
    <property type="entry name" value="Plasmodium_Vir"/>
    <property type="match status" value="1"/>
</dbReference>
<evidence type="ECO:0000313" key="3">
    <source>
        <dbReference type="Proteomes" id="UP000053327"/>
    </source>
</evidence>
<proteinExistence type="predicted"/>
<dbReference type="Proteomes" id="UP000053327">
    <property type="component" value="Unassembled WGS sequence"/>
</dbReference>
<dbReference type="InterPro" id="IPR008780">
    <property type="entry name" value="Plasmodium_Vir"/>
</dbReference>
<sequence>MKKKYSIMKYHSIFPIMRISYDIFLNNSHFPFKFKIHMPDFILSRRIYIIISNFLHKYYFKLDSVGLTSDSFYYKLNHDEKYLELYDSECDSLLSGKQHFTYKRLCKILLRFLKSSSKLSDKDDSTYDDCILFNYWMYNEVARRNKYDYRSKVVRAFGELQTMWNSLIDDPLNTSYYDKCKPDFNLPQQDDWEKRKELYDYCVDLEPIVKIANRYTNTCNDIYTYIKGKSHLYKYFNEPCLSKNGNQCPKFYSKCKDCHPDTMLPRLTCYGDMKEKEATAAKKALAEKQHPDILPGSTFASDGSQSQRENTPPLTKAGDVLLGVVATTMTSGALYKVRTNLFITYKLYKLVNKLHITCL</sequence>
<organism evidence="2 3">
    <name type="scientific">Plasmodium vivax (strain Brazil I)</name>
    <dbReference type="NCBI Taxonomy" id="1033975"/>
    <lineage>
        <taxon>Eukaryota</taxon>
        <taxon>Sar</taxon>
        <taxon>Alveolata</taxon>
        <taxon>Apicomplexa</taxon>
        <taxon>Aconoidasida</taxon>
        <taxon>Haemosporida</taxon>
        <taxon>Plasmodiidae</taxon>
        <taxon>Plasmodium</taxon>
        <taxon>Plasmodium (Plasmodium)</taxon>
    </lineage>
</organism>
<dbReference type="AlphaFoldDB" id="A0A0J9T032"/>
<feature type="region of interest" description="Disordered" evidence="1">
    <location>
        <begin position="292"/>
        <end position="314"/>
    </location>
</feature>
<accession>A0A0J9T032</accession>